<evidence type="ECO:0000256" key="6">
    <source>
        <dbReference type="ARBA" id="ARBA00022989"/>
    </source>
</evidence>
<evidence type="ECO:0000313" key="11">
    <source>
        <dbReference type="Proteomes" id="UP001481677"/>
    </source>
</evidence>
<reference evidence="10 11" key="1">
    <citation type="submission" date="2024-01" db="EMBL/GenBank/DDBJ databases">
        <title>The diversity of rhizobia nodulating Mimosa spp. in eleven states of Brazil covering several biomes is determined by host plant, location, and edaphic factors.</title>
        <authorList>
            <person name="Rouws L."/>
            <person name="Barauna A."/>
            <person name="Beukes C."/>
            <person name="De Faria S.M."/>
            <person name="Gross E."/>
            <person name="Dos Reis Junior F.B."/>
            <person name="Simon M."/>
            <person name="Maluk M."/>
            <person name="Odee D.W."/>
            <person name="Kenicer G."/>
            <person name="Young J.P.W."/>
            <person name="Reis V.M."/>
            <person name="Zilli J."/>
            <person name="James E.K."/>
        </authorList>
    </citation>
    <scope>NUCLEOTIDE SEQUENCE [LARGE SCALE GENOMIC DNA]</scope>
    <source>
        <strain evidence="10 11">JPY530</strain>
    </source>
</reference>
<feature type="transmembrane region" description="Helical" evidence="8">
    <location>
        <begin position="51"/>
        <end position="70"/>
    </location>
</feature>
<evidence type="ECO:0000256" key="7">
    <source>
        <dbReference type="ARBA" id="ARBA00023136"/>
    </source>
</evidence>
<evidence type="ECO:0000256" key="1">
    <source>
        <dbReference type="ARBA" id="ARBA00004651"/>
    </source>
</evidence>
<proteinExistence type="inferred from homology"/>
<dbReference type="NCBIfam" id="TIGR00710">
    <property type="entry name" value="efflux_Bcr_CflA"/>
    <property type="match status" value="1"/>
</dbReference>
<feature type="transmembrane region" description="Helical" evidence="8">
    <location>
        <begin position="219"/>
        <end position="239"/>
    </location>
</feature>
<feature type="transmembrane region" description="Helical" evidence="8">
    <location>
        <begin position="346"/>
        <end position="366"/>
    </location>
</feature>
<feature type="transmembrane region" description="Helical" evidence="8">
    <location>
        <begin position="254"/>
        <end position="273"/>
    </location>
</feature>
<feature type="transmembrane region" description="Helical" evidence="8">
    <location>
        <begin position="140"/>
        <end position="162"/>
    </location>
</feature>
<keyword evidence="4" id="KW-1003">Cell membrane</keyword>
<evidence type="ECO:0000313" key="10">
    <source>
        <dbReference type="EMBL" id="MEM5343965.1"/>
    </source>
</evidence>
<comment type="similarity">
    <text evidence="2 8">Belongs to the major facilitator superfamily. Bcr/CmlA family.</text>
</comment>
<dbReference type="EMBL" id="JAZHGA010000029">
    <property type="protein sequence ID" value="MEM5343965.1"/>
    <property type="molecule type" value="Genomic_DNA"/>
</dbReference>
<feature type="transmembrane region" description="Helical" evidence="8">
    <location>
        <begin position="372"/>
        <end position="392"/>
    </location>
</feature>
<accession>A0ABU9RA90</accession>
<dbReference type="Proteomes" id="UP001481677">
    <property type="component" value="Unassembled WGS sequence"/>
</dbReference>
<feature type="transmembrane region" description="Helical" evidence="8">
    <location>
        <begin position="106"/>
        <end position="128"/>
    </location>
</feature>
<keyword evidence="6 8" id="KW-1133">Transmembrane helix</keyword>
<feature type="domain" description="Major facilitator superfamily (MFS) profile" evidence="9">
    <location>
        <begin position="16"/>
        <end position="397"/>
    </location>
</feature>
<dbReference type="Pfam" id="PF07690">
    <property type="entry name" value="MFS_1"/>
    <property type="match status" value="1"/>
</dbReference>
<dbReference type="InterPro" id="IPR036259">
    <property type="entry name" value="MFS_trans_sf"/>
</dbReference>
<feature type="transmembrane region" description="Helical" evidence="8">
    <location>
        <begin position="82"/>
        <end position="100"/>
    </location>
</feature>
<dbReference type="Gene3D" id="1.20.1720.10">
    <property type="entry name" value="Multidrug resistance protein D"/>
    <property type="match status" value="1"/>
</dbReference>
<dbReference type="SUPFAM" id="SSF103473">
    <property type="entry name" value="MFS general substrate transporter"/>
    <property type="match status" value="1"/>
</dbReference>
<feature type="transmembrane region" description="Helical" evidence="8">
    <location>
        <begin position="168"/>
        <end position="189"/>
    </location>
</feature>
<sequence>MSAIQLARLSRTELKVVSIVTLLLFLGLLGTDIHLSALPEMMRAMHTTRSMMQSSISVFLFGVGLSALIYGPVSDVYGRKPVVMTGLVIAIAANLIGATLNDIGPFLTARFIQGVGSGVCVALSRIVLSDIVQGERYAITSSYITLFTGLSIVLGPVIGSFMLTRFGWQANFIVMASMLTGILAVYACLCPETNVHRNRDIRIRNVFANYKAVLRNETFVSATLLAGIGMACFVMYTATSPFVLQQQFGLSPRLYGWVTALVSAGLLVSRSLLPRFIRRYGMPMMICLGLVILIACGSLLLILNGLDVLSTFAFLLSVSGVFFSYTFIVLCASAMSISPFTDKRGAAGAVYSFSQMALAFAVNSAVSLLSGNAVVLLGASYIVLPTAGLYLCRAVSNVKRNTMPSERSYQVEKQVQAWWRRLRTASGKRVWHVAG</sequence>
<keyword evidence="8" id="KW-0997">Cell inner membrane</keyword>
<feature type="transmembrane region" description="Helical" evidence="8">
    <location>
        <begin position="285"/>
        <end position="306"/>
    </location>
</feature>
<dbReference type="PANTHER" id="PTHR23502:SF132">
    <property type="entry name" value="POLYAMINE TRANSPORTER 2-RELATED"/>
    <property type="match status" value="1"/>
</dbReference>
<organism evidence="10 11">
    <name type="scientific">Paraburkholderia azotifigens</name>
    <dbReference type="NCBI Taxonomy" id="2057004"/>
    <lineage>
        <taxon>Bacteria</taxon>
        <taxon>Pseudomonadati</taxon>
        <taxon>Pseudomonadota</taxon>
        <taxon>Betaproteobacteria</taxon>
        <taxon>Burkholderiales</taxon>
        <taxon>Burkholderiaceae</taxon>
        <taxon>Paraburkholderia</taxon>
    </lineage>
</organism>
<feature type="transmembrane region" description="Helical" evidence="8">
    <location>
        <begin position="312"/>
        <end position="334"/>
    </location>
</feature>
<evidence type="ECO:0000256" key="2">
    <source>
        <dbReference type="ARBA" id="ARBA00006236"/>
    </source>
</evidence>
<gene>
    <name evidence="10" type="ORF">V4C56_30630</name>
</gene>
<evidence type="ECO:0000256" key="4">
    <source>
        <dbReference type="ARBA" id="ARBA00022475"/>
    </source>
</evidence>
<dbReference type="InterPro" id="IPR011701">
    <property type="entry name" value="MFS"/>
</dbReference>
<comment type="caution">
    <text evidence="10">The sequence shown here is derived from an EMBL/GenBank/DDBJ whole genome shotgun (WGS) entry which is preliminary data.</text>
</comment>
<evidence type="ECO:0000256" key="3">
    <source>
        <dbReference type="ARBA" id="ARBA00022448"/>
    </source>
</evidence>
<evidence type="ECO:0000256" key="8">
    <source>
        <dbReference type="RuleBase" id="RU365088"/>
    </source>
</evidence>
<comment type="subcellular location">
    <subcellularLocation>
        <location evidence="8">Cell inner membrane</location>
        <topology evidence="8">Multi-pass membrane protein</topology>
    </subcellularLocation>
    <subcellularLocation>
        <location evidence="1">Cell membrane</location>
        <topology evidence="1">Multi-pass membrane protein</topology>
    </subcellularLocation>
</comment>
<dbReference type="PROSITE" id="PS50850">
    <property type="entry name" value="MFS"/>
    <property type="match status" value="1"/>
</dbReference>
<keyword evidence="11" id="KW-1185">Reference proteome</keyword>
<evidence type="ECO:0000259" key="9">
    <source>
        <dbReference type="PROSITE" id="PS50850"/>
    </source>
</evidence>
<keyword evidence="7 8" id="KW-0472">Membrane</keyword>
<protein>
    <recommendedName>
        <fullName evidence="8">Bcr/CflA family efflux transporter</fullName>
    </recommendedName>
</protein>
<dbReference type="PANTHER" id="PTHR23502">
    <property type="entry name" value="MAJOR FACILITATOR SUPERFAMILY"/>
    <property type="match status" value="1"/>
</dbReference>
<evidence type="ECO:0000256" key="5">
    <source>
        <dbReference type="ARBA" id="ARBA00022692"/>
    </source>
</evidence>
<dbReference type="CDD" id="cd17320">
    <property type="entry name" value="MFS_MdfA_MDR_like"/>
    <property type="match status" value="1"/>
</dbReference>
<feature type="transmembrane region" description="Helical" evidence="8">
    <location>
        <begin position="12"/>
        <end position="31"/>
    </location>
</feature>
<dbReference type="InterPro" id="IPR004812">
    <property type="entry name" value="Efflux_drug-R_Bcr/CmlA"/>
</dbReference>
<dbReference type="InterPro" id="IPR020846">
    <property type="entry name" value="MFS_dom"/>
</dbReference>
<keyword evidence="5 8" id="KW-0812">Transmembrane</keyword>
<keyword evidence="3 8" id="KW-0813">Transport</keyword>
<name>A0ABU9RA90_9BURK</name>
<feature type="non-terminal residue" evidence="10">
    <location>
        <position position="435"/>
    </location>
</feature>